<evidence type="ECO:0000256" key="2">
    <source>
        <dbReference type="ARBA" id="ARBA00023125"/>
    </source>
</evidence>
<accession>A0A9D1QCY4</accession>
<dbReference type="AlphaFoldDB" id="A0A9D1QCY4"/>
<evidence type="ECO:0000313" key="5">
    <source>
        <dbReference type="EMBL" id="HIW09701.1"/>
    </source>
</evidence>
<dbReference type="PRINTS" id="PR00032">
    <property type="entry name" value="HTHARAC"/>
</dbReference>
<dbReference type="GO" id="GO:0003700">
    <property type="term" value="F:DNA-binding transcription factor activity"/>
    <property type="evidence" value="ECO:0007669"/>
    <property type="project" value="InterPro"/>
</dbReference>
<keyword evidence="3" id="KW-0804">Transcription</keyword>
<dbReference type="EMBL" id="DXHQ01000116">
    <property type="protein sequence ID" value="HIW09701.1"/>
    <property type="molecule type" value="Genomic_DNA"/>
</dbReference>
<evidence type="ECO:0000256" key="1">
    <source>
        <dbReference type="ARBA" id="ARBA00023015"/>
    </source>
</evidence>
<dbReference type="PROSITE" id="PS01124">
    <property type="entry name" value="HTH_ARAC_FAMILY_2"/>
    <property type="match status" value="1"/>
</dbReference>
<dbReference type="InterPro" id="IPR014710">
    <property type="entry name" value="RmlC-like_jellyroll"/>
</dbReference>
<dbReference type="Pfam" id="PF12833">
    <property type="entry name" value="HTH_18"/>
    <property type="match status" value="1"/>
</dbReference>
<dbReference type="SMART" id="SM00342">
    <property type="entry name" value="HTH_ARAC"/>
    <property type="match status" value="1"/>
</dbReference>
<evidence type="ECO:0000259" key="4">
    <source>
        <dbReference type="PROSITE" id="PS01124"/>
    </source>
</evidence>
<evidence type="ECO:0000256" key="3">
    <source>
        <dbReference type="ARBA" id="ARBA00023163"/>
    </source>
</evidence>
<proteinExistence type="predicted"/>
<dbReference type="Pfam" id="PF02311">
    <property type="entry name" value="AraC_binding"/>
    <property type="match status" value="1"/>
</dbReference>
<dbReference type="InterPro" id="IPR020449">
    <property type="entry name" value="Tscrpt_reg_AraC-type_HTH"/>
</dbReference>
<protein>
    <submittedName>
        <fullName evidence="5">AraC family transcriptional regulator</fullName>
    </submittedName>
</protein>
<dbReference type="Proteomes" id="UP000823933">
    <property type="component" value="Unassembled WGS sequence"/>
</dbReference>
<dbReference type="SUPFAM" id="SSF46689">
    <property type="entry name" value="Homeodomain-like"/>
    <property type="match status" value="2"/>
</dbReference>
<keyword evidence="1" id="KW-0805">Transcription regulation</keyword>
<dbReference type="InterPro" id="IPR009057">
    <property type="entry name" value="Homeodomain-like_sf"/>
</dbReference>
<comment type="caution">
    <text evidence="5">The sequence shown here is derived from an EMBL/GenBank/DDBJ whole genome shotgun (WGS) entry which is preliminary data.</text>
</comment>
<dbReference type="InterPro" id="IPR018060">
    <property type="entry name" value="HTH_AraC"/>
</dbReference>
<reference evidence="5" key="2">
    <citation type="submission" date="2021-04" db="EMBL/GenBank/DDBJ databases">
        <authorList>
            <person name="Gilroy R."/>
        </authorList>
    </citation>
    <scope>NUCLEOTIDE SEQUENCE</scope>
    <source>
        <strain evidence="5">ChiHcolR34-3080</strain>
    </source>
</reference>
<keyword evidence="2" id="KW-0238">DNA-binding</keyword>
<dbReference type="SUPFAM" id="SSF51215">
    <property type="entry name" value="Regulatory protein AraC"/>
    <property type="match status" value="1"/>
</dbReference>
<dbReference type="PANTHER" id="PTHR43280:SF2">
    <property type="entry name" value="HTH-TYPE TRANSCRIPTIONAL REGULATOR EXSA"/>
    <property type="match status" value="1"/>
</dbReference>
<name>A0A9D1QCY4_9FIRM</name>
<dbReference type="Gene3D" id="2.60.120.10">
    <property type="entry name" value="Jelly Rolls"/>
    <property type="match status" value="1"/>
</dbReference>
<dbReference type="InterPro" id="IPR003313">
    <property type="entry name" value="AraC-bd"/>
</dbReference>
<evidence type="ECO:0000313" key="6">
    <source>
        <dbReference type="Proteomes" id="UP000823933"/>
    </source>
</evidence>
<sequence length="287" mass="32761">MSTARFDISHAPAPRESFRLLYISKSRFGGDWNSTAHTHACTELFYCLSGEGQFFIQGQLYPVQPDDLVIVNPQVEHTELSLNAAPLEYVVLGISGIEVLFGSSDEPYAILNCREQRQRLCELLHMLLAEADHSLDGYETVCQDLLEVLLIWLVRSSTLSLQLQKTTVRAENRECAEIKRYIDANYKESITLDKLAGMAHLNKYYLSHAFQKEYGISPITYLSRRRIEESKYLLGNTSHTLAQVSELLGFSSPSYFSQCFRKAEGISPNEYRRQVREGKRPAPPKRR</sequence>
<dbReference type="InterPro" id="IPR037923">
    <property type="entry name" value="HTH-like"/>
</dbReference>
<gene>
    <name evidence="5" type="ORF">H9890_09925</name>
</gene>
<dbReference type="GO" id="GO:0043565">
    <property type="term" value="F:sequence-specific DNA binding"/>
    <property type="evidence" value="ECO:0007669"/>
    <property type="project" value="InterPro"/>
</dbReference>
<reference evidence="5" key="1">
    <citation type="journal article" date="2021" name="PeerJ">
        <title>Extensive microbial diversity within the chicken gut microbiome revealed by metagenomics and culture.</title>
        <authorList>
            <person name="Gilroy R."/>
            <person name="Ravi A."/>
            <person name="Getino M."/>
            <person name="Pursley I."/>
            <person name="Horton D.L."/>
            <person name="Alikhan N.F."/>
            <person name="Baker D."/>
            <person name="Gharbi K."/>
            <person name="Hall N."/>
            <person name="Watson M."/>
            <person name="Adriaenssens E.M."/>
            <person name="Foster-Nyarko E."/>
            <person name="Jarju S."/>
            <person name="Secka A."/>
            <person name="Antonio M."/>
            <person name="Oren A."/>
            <person name="Chaudhuri R.R."/>
            <person name="La Ragione R."/>
            <person name="Hildebrand F."/>
            <person name="Pallen M.J."/>
        </authorList>
    </citation>
    <scope>NUCLEOTIDE SEQUENCE</scope>
    <source>
        <strain evidence="5">ChiHcolR34-3080</strain>
    </source>
</reference>
<dbReference type="PANTHER" id="PTHR43280">
    <property type="entry name" value="ARAC-FAMILY TRANSCRIPTIONAL REGULATOR"/>
    <property type="match status" value="1"/>
</dbReference>
<dbReference type="InterPro" id="IPR018062">
    <property type="entry name" value="HTH_AraC-typ_CS"/>
</dbReference>
<dbReference type="Gene3D" id="1.10.10.60">
    <property type="entry name" value="Homeodomain-like"/>
    <property type="match status" value="2"/>
</dbReference>
<dbReference type="PROSITE" id="PS00041">
    <property type="entry name" value="HTH_ARAC_FAMILY_1"/>
    <property type="match status" value="1"/>
</dbReference>
<feature type="domain" description="HTH araC/xylS-type" evidence="4">
    <location>
        <begin position="176"/>
        <end position="274"/>
    </location>
</feature>
<organism evidence="5 6">
    <name type="scientific">Candidatus Faecalibacterium intestinigallinarum</name>
    <dbReference type="NCBI Taxonomy" id="2838581"/>
    <lineage>
        <taxon>Bacteria</taxon>
        <taxon>Bacillati</taxon>
        <taxon>Bacillota</taxon>
        <taxon>Clostridia</taxon>
        <taxon>Eubacteriales</taxon>
        <taxon>Oscillospiraceae</taxon>
        <taxon>Faecalibacterium</taxon>
    </lineage>
</organism>